<comment type="caution">
    <text evidence="1">The sequence shown here is derived from an EMBL/GenBank/DDBJ whole genome shotgun (WGS) entry which is preliminary data.</text>
</comment>
<dbReference type="AlphaFoldDB" id="X1VC72"/>
<accession>X1VC72</accession>
<name>X1VC72_9ZZZZ</name>
<dbReference type="EMBL" id="BARW01031511">
    <property type="protein sequence ID" value="GAJ03715.1"/>
    <property type="molecule type" value="Genomic_DNA"/>
</dbReference>
<evidence type="ECO:0000313" key="1">
    <source>
        <dbReference type="EMBL" id="GAJ03715.1"/>
    </source>
</evidence>
<organism evidence="1">
    <name type="scientific">marine sediment metagenome</name>
    <dbReference type="NCBI Taxonomy" id="412755"/>
    <lineage>
        <taxon>unclassified sequences</taxon>
        <taxon>metagenomes</taxon>
        <taxon>ecological metagenomes</taxon>
    </lineage>
</organism>
<feature type="non-terminal residue" evidence="1">
    <location>
        <position position="1"/>
    </location>
</feature>
<proteinExistence type="predicted"/>
<reference evidence="1" key="1">
    <citation type="journal article" date="2014" name="Front. Microbiol.">
        <title>High frequency of phylogenetically diverse reductive dehalogenase-homologous genes in deep subseafloor sedimentary metagenomes.</title>
        <authorList>
            <person name="Kawai M."/>
            <person name="Futagami T."/>
            <person name="Toyoda A."/>
            <person name="Takaki Y."/>
            <person name="Nishi S."/>
            <person name="Hori S."/>
            <person name="Arai W."/>
            <person name="Tsubouchi T."/>
            <person name="Morono Y."/>
            <person name="Uchiyama I."/>
            <person name="Ito T."/>
            <person name="Fujiyama A."/>
            <person name="Inagaki F."/>
            <person name="Takami H."/>
        </authorList>
    </citation>
    <scope>NUCLEOTIDE SEQUENCE</scope>
    <source>
        <strain evidence="1">Expedition CK06-06</strain>
    </source>
</reference>
<gene>
    <name evidence="1" type="ORF">S12H4_50104</name>
</gene>
<protein>
    <submittedName>
        <fullName evidence="1">Uncharacterized protein</fullName>
    </submittedName>
</protein>
<sequence length="52" mass="5600">LDKPGTYKINIALSMNPSNPVIVDTYYGSLCTVEAELVPTFSEFAVASFSKA</sequence>